<evidence type="ECO:0000313" key="4">
    <source>
        <dbReference type="EMBL" id="SVC67998.1"/>
    </source>
</evidence>
<organism evidence="4">
    <name type="scientific">marine metagenome</name>
    <dbReference type="NCBI Taxonomy" id="408172"/>
    <lineage>
        <taxon>unclassified sequences</taxon>
        <taxon>metagenomes</taxon>
        <taxon>ecological metagenomes</taxon>
    </lineage>
</organism>
<dbReference type="AlphaFoldDB" id="A0A382P5I6"/>
<proteinExistence type="inferred from homology"/>
<gene>
    <name evidence="4" type="ORF">METZ01_LOCUS320852</name>
</gene>
<dbReference type="InterPro" id="IPR020396">
    <property type="entry name" value="NADH_UbQ_OxRdtase_CS"/>
</dbReference>
<sequence>MIKVTNTPTYDIEELQQKVRTLLGTQIVDEQSYRGDLTIEVHVGNLLRVVEALKKNVELEMNMVISITAVHWPEEPLPYELVYHMRSLTKNLFLVVKTRVGESQMAPSLTSLYKTANWQEREVFDLMGVKFSGHPDLRRILLPEPYPWHPLRKEFPVEGPDFPIDAYQTDAAGKVENDDFWNGVPRGDS</sequence>
<dbReference type="Gene3D" id="3.30.460.80">
    <property type="entry name" value="NADH:ubiquinone oxidoreductase, 30kDa subunit"/>
    <property type="match status" value="1"/>
</dbReference>
<feature type="domain" description="NADH:ubiquinone oxidoreductase 30kDa subunit" evidence="3">
    <location>
        <begin position="40"/>
        <end position="160"/>
    </location>
</feature>
<comment type="similarity">
    <text evidence="1">Belongs to the complex I 30 kDa subunit family.</text>
</comment>
<dbReference type="GO" id="GO:0008137">
    <property type="term" value="F:NADH dehydrogenase (ubiquinone) activity"/>
    <property type="evidence" value="ECO:0007669"/>
    <property type="project" value="InterPro"/>
</dbReference>
<dbReference type="PROSITE" id="PS00542">
    <property type="entry name" value="COMPLEX1_30K"/>
    <property type="match status" value="1"/>
</dbReference>
<accession>A0A382P5I6</accession>
<dbReference type="SUPFAM" id="SSF143243">
    <property type="entry name" value="Nqo5-like"/>
    <property type="match status" value="1"/>
</dbReference>
<dbReference type="GO" id="GO:0016651">
    <property type="term" value="F:oxidoreductase activity, acting on NAD(P)H"/>
    <property type="evidence" value="ECO:0007669"/>
    <property type="project" value="InterPro"/>
</dbReference>
<dbReference type="InterPro" id="IPR001268">
    <property type="entry name" value="NADH_UbQ_OxRdtase_30kDa_su"/>
</dbReference>
<evidence type="ECO:0000256" key="1">
    <source>
        <dbReference type="ARBA" id="ARBA00007569"/>
    </source>
</evidence>
<keyword evidence="2" id="KW-0813">Transport</keyword>
<reference evidence="4" key="1">
    <citation type="submission" date="2018-05" db="EMBL/GenBank/DDBJ databases">
        <authorList>
            <person name="Lanie J.A."/>
            <person name="Ng W.-L."/>
            <person name="Kazmierczak K.M."/>
            <person name="Andrzejewski T.M."/>
            <person name="Davidsen T.M."/>
            <person name="Wayne K.J."/>
            <person name="Tettelin H."/>
            <person name="Glass J.I."/>
            <person name="Rusch D."/>
            <person name="Podicherti R."/>
            <person name="Tsui H.-C.T."/>
            <person name="Winkler M.E."/>
        </authorList>
    </citation>
    <scope>NUCLEOTIDE SEQUENCE</scope>
</reference>
<dbReference type="Pfam" id="PF00329">
    <property type="entry name" value="Complex1_30kDa"/>
    <property type="match status" value="1"/>
</dbReference>
<evidence type="ECO:0000256" key="2">
    <source>
        <dbReference type="ARBA" id="ARBA00022448"/>
    </source>
</evidence>
<evidence type="ECO:0000259" key="3">
    <source>
        <dbReference type="Pfam" id="PF00329"/>
    </source>
</evidence>
<protein>
    <recommendedName>
        <fullName evidence="3">NADH:ubiquinone oxidoreductase 30kDa subunit domain-containing protein</fullName>
    </recommendedName>
</protein>
<dbReference type="InterPro" id="IPR037232">
    <property type="entry name" value="NADH_quin_OxRdtase_su_C/D-like"/>
</dbReference>
<dbReference type="PANTHER" id="PTHR10884">
    <property type="entry name" value="NADH DEHYDROGENASE UBIQUINONE IRON-SULFUR PROTEIN 3"/>
    <property type="match status" value="1"/>
</dbReference>
<name>A0A382P5I6_9ZZZZ</name>
<dbReference type="EMBL" id="UINC01104665">
    <property type="protein sequence ID" value="SVC67998.1"/>
    <property type="molecule type" value="Genomic_DNA"/>
</dbReference>
<dbReference type="PANTHER" id="PTHR10884:SF14">
    <property type="entry name" value="NADH DEHYDROGENASE [UBIQUINONE] IRON-SULFUR PROTEIN 3, MITOCHONDRIAL"/>
    <property type="match status" value="1"/>
</dbReference>